<evidence type="ECO:0000256" key="16">
    <source>
        <dbReference type="ARBA" id="ARBA00023014"/>
    </source>
</evidence>
<feature type="compositionally biased region" description="Basic and acidic residues" evidence="22">
    <location>
        <begin position="1178"/>
        <end position="1189"/>
    </location>
</feature>
<keyword evidence="12" id="KW-0274">FAD</keyword>
<comment type="similarity">
    <text evidence="4">Belongs to the xanthine dehydrogenase family.</text>
</comment>
<dbReference type="InterPro" id="IPR000674">
    <property type="entry name" value="Ald_Oxase/Xan_DH_a/b"/>
</dbReference>
<evidence type="ECO:0000256" key="17">
    <source>
        <dbReference type="ARBA" id="ARBA00023027"/>
    </source>
</evidence>
<dbReference type="Gene3D" id="3.30.465.10">
    <property type="match status" value="1"/>
</dbReference>
<dbReference type="Pfam" id="PF04130">
    <property type="entry name" value="GCP_C_terminal"/>
    <property type="match status" value="2"/>
</dbReference>
<comment type="cofactor">
    <cofactor evidence="20">
        <name>[2Fe-2S] cluster</name>
        <dbReference type="ChEBI" id="CHEBI:190135"/>
    </cofactor>
</comment>
<dbReference type="InterPro" id="IPR002888">
    <property type="entry name" value="2Fe-2S-bd"/>
</dbReference>
<dbReference type="InterPro" id="IPR002346">
    <property type="entry name" value="Mopterin_DH_FAD-bd"/>
</dbReference>
<gene>
    <name evidence="25" type="ORF">DCAF_LOCUS6991</name>
</gene>
<dbReference type="GO" id="GO:0071949">
    <property type="term" value="F:FAD binding"/>
    <property type="evidence" value="ECO:0007669"/>
    <property type="project" value="InterPro"/>
</dbReference>
<dbReference type="PROSITE" id="PS00197">
    <property type="entry name" value="2FE2S_FER_1"/>
    <property type="match status" value="1"/>
</dbReference>
<dbReference type="EMBL" id="CAWUPB010000913">
    <property type="protein sequence ID" value="CAK7329242.1"/>
    <property type="molecule type" value="Genomic_DNA"/>
</dbReference>
<dbReference type="Gene3D" id="1.20.120.1900">
    <property type="entry name" value="Gamma-tubulin complex, C-terminal domain"/>
    <property type="match status" value="1"/>
</dbReference>
<evidence type="ECO:0000256" key="8">
    <source>
        <dbReference type="ARBA" id="ARBA00022630"/>
    </source>
</evidence>
<keyword evidence="14" id="KW-0560">Oxidoreductase</keyword>
<dbReference type="SMART" id="SM01092">
    <property type="entry name" value="CO_deh_flav_C"/>
    <property type="match status" value="1"/>
</dbReference>
<dbReference type="InterPro" id="IPR016167">
    <property type="entry name" value="FAD-bd_PCMH_sub1"/>
</dbReference>
<dbReference type="GO" id="GO:0051537">
    <property type="term" value="F:2 iron, 2 sulfur cluster binding"/>
    <property type="evidence" value="ECO:0007669"/>
    <property type="project" value="UniProtKB-KW"/>
</dbReference>
<proteinExistence type="inferred from homology"/>
<keyword evidence="13" id="KW-0937">Abscisic acid biosynthesis</keyword>
<dbReference type="InterPro" id="IPR006058">
    <property type="entry name" value="2Fe2S_fd_BS"/>
</dbReference>
<evidence type="ECO:0000256" key="20">
    <source>
        <dbReference type="ARBA" id="ARBA00034078"/>
    </source>
</evidence>
<keyword evidence="11" id="KW-0479">Metal-binding</keyword>
<comment type="similarity">
    <text evidence="5">Belongs to the TUBGCP family.</text>
</comment>
<comment type="caution">
    <text evidence="25">The sequence shown here is derived from an EMBL/GenBank/DDBJ whole genome shotgun (WGS) entry which is preliminary data.</text>
</comment>
<evidence type="ECO:0000256" key="6">
    <source>
        <dbReference type="ARBA" id="ARBA00022490"/>
    </source>
</evidence>
<keyword evidence="17" id="KW-0520">NAD</keyword>
<dbReference type="PANTHER" id="PTHR11908:SF132">
    <property type="entry name" value="ALDEHYDE OXIDASE 1-RELATED"/>
    <property type="match status" value="1"/>
</dbReference>
<dbReference type="Pfam" id="PF17681">
    <property type="entry name" value="GCP_N_terminal"/>
    <property type="match status" value="1"/>
</dbReference>
<accession>A0AAV1R877</accession>
<name>A0AAV1R877_9ROSI</name>
<evidence type="ECO:0000256" key="21">
    <source>
        <dbReference type="ARBA" id="ARBA00067017"/>
    </source>
</evidence>
<evidence type="ECO:0000256" key="12">
    <source>
        <dbReference type="ARBA" id="ARBA00022827"/>
    </source>
</evidence>
<keyword evidence="7" id="KW-0500">Molybdenum</keyword>
<dbReference type="InterPro" id="IPR001041">
    <property type="entry name" value="2Fe-2S_ferredoxin-type"/>
</dbReference>
<dbReference type="InterPro" id="IPR036318">
    <property type="entry name" value="FAD-bd_PCMH-like_sf"/>
</dbReference>
<evidence type="ECO:0000259" key="24">
    <source>
        <dbReference type="PROSITE" id="PS51387"/>
    </source>
</evidence>
<dbReference type="Gene3D" id="3.30.390.50">
    <property type="entry name" value="CO dehydrogenase flavoprotein, C-terminal domain"/>
    <property type="match status" value="1"/>
</dbReference>
<evidence type="ECO:0000256" key="1">
    <source>
        <dbReference type="ARBA" id="ARBA00001924"/>
    </source>
</evidence>
<dbReference type="Pfam" id="PF01799">
    <property type="entry name" value="Fer2_2"/>
    <property type="match status" value="1"/>
</dbReference>
<keyword evidence="18" id="KW-0073">Auxin biosynthesis</keyword>
<dbReference type="Gene3D" id="3.90.1170.50">
    <property type="entry name" value="Aldehyde oxidase/xanthine dehydrogenase, a/b hammerhead"/>
    <property type="match status" value="1"/>
</dbReference>
<dbReference type="InterPro" id="IPR012675">
    <property type="entry name" value="Beta-grasp_dom_sf"/>
</dbReference>
<feature type="domain" description="FAD-binding PCMH-type" evidence="24">
    <location>
        <begin position="1493"/>
        <end position="1681"/>
    </location>
</feature>
<dbReference type="GO" id="GO:0009851">
    <property type="term" value="P:auxin biosynthetic process"/>
    <property type="evidence" value="ECO:0007669"/>
    <property type="project" value="UniProtKB-KW"/>
</dbReference>
<dbReference type="FunFam" id="1.10.150.120:FF:000006">
    <property type="entry name" value="Aldehyde oxidase"/>
    <property type="match status" value="1"/>
</dbReference>
<dbReference type="Gene3D" id="1.10.150.120">
    <property type="entry name" value="[2Fe-2S]-binding domain"/>
    <property type="match status" value="1"/>
</dbReference>
<feature type="domain" description="2Fe-2S ferredoxin-type" evidence="23">
    <location>
        <begin position="1268"/>
        <end position="1355"/>
    </location>
</feature>
<comment type="cofactor">
    <cofactor evidence="1">
        <name>Mo-molybdopterin</name>
        <dbReference type="ChEBI" id="CHEBI:71302"/>
    </cofactor>
</comment>
<sequence length="2626" mass="291552">MAVDTNFSSFFEKLKLVEEDPLILPPKTWESIPSQNAPTSSSYFPPQPPTPLLHHQSSPSLSEESLVRLALNALQGLESALISIEKLSAVFNSHPADRTYHTIPNLWNRSTSTLALGKFLTSIGRSGFLIFLLRKFVDYFKNFNFEAHLDAASAYSLVNQAFGVAVGKVLEGYMSALGTLNASIGLRRSSKSGAVDHENGRVSCFTSVVHSEVTLLEVYLHTEELRTRVEALGNVCNVQSIALCFSESSLEELTAKAMLEFADFYRGGDLLTYLYTQLQVADPAHSALLKFLFLRSCEPYCGFIRSWIYGAEISDPYKEFMVEYADNLPPHPHCKGGIPIDFQLASIRVDSHNVVGNCLLNEQDGVAVPCFLKDIFIPIVRAGQQLQVLKKLLELCNYVGPEEYTCEDLLPSWRGYISNHLFSASPMTFSKGYLEAMVIARNNYYDNMLEKIKNLSSKLEFRHQQVVPHGAISIAFDNDEGSSKNAVSHMFVDRAVDNISFDDACTDDEFNVLGTSEDSSLSGSEEQTEAEQLIEQVNSLVRDEQRYLSSLRFSMNSPIDTALKKSTQSEMPLDIESDLRKNSEENDFVGRFVHFYDKKRTSSHLFLPPDSEESNSSCMFDNIDTVTGQCWQPGLPKNSLYNDEWRSFYKWSDHCDSAQEKPDVEKNTCFHLVTTPREKCSTAYGQSLPCFDFSTVEDPCKISVEKFAASFLHESGSQVPLHLTALATSGKSHDKGKQFCDGEAVLIDNARACVSDSSVHLKEQDKEAVVSTNGSGGTSWQSLLGSFSYTENESVGGHRESLSAMFEIPLDFVIDKCLLQEILLQLAIKLLEEGFDLQGHLLALRRYYFMESADWADLFIMSLWHHKWCVAEAEQRVTEIQRFLEFSVQRSSCEQDPNKDRLFVYIKGNGTMPISTSAIGNFFRHSLSAKRLTSQFNYDMMHLVSLKHDSAIQECKVKDIMDLEPVHMAYLTDSLHICFLSNETRSVANIIESILQCAFDFWSCFTGGMWDMGLDQGDMLGKLSRINISQVLAIKQKFDKNLKQLHLCYLKSPKHGEFGLSCFWGFLNYNKYYSDVVWIDTNAQRENPIKFHNRLVSPNASTVAEIFLMVLPNTYSFGLCPFEVEASSSFKVEIAGSFSHFCGMYLCKGKELCDNETRKAVFLRRHKMVRHQTSADRSGGEHHHKDKQAEGLGADNIEAQRSLINNGGKKGSKLNPLGLHFSSTIANALQHLGPINKSFWEVSNKDATSYIAKIVTEMEEKQRERERKSLVFAVNGQRFELSSVDPSMTLLEFLRTQTSFKSVKLGCGEGGCGACVVLLSKYDPVIDQVEDLTVSSCLTLLCSVNGCTITTSEGLGNSKDGFHSIHQRFTGFHASQCGFCTPGMCISLFGALVNAEKTDRPEPSPGFSKLTAIEAEKAIAGNLCRCTGYRSIADACKSFAADVDMEDLGFNCFWKKGESMDLKISRLPSYNHNNQTRIVPEFLKSEIRSSFLLDSQKSFWCNPASVKELQSLLKAVKANNGTRIKLVVGNTAMSYYKDLEHYDRYINLSYVPELSIIRKDHTGIEIGATVTISKAVEALKKESNGEFLTESEMVFKKIAIHMEKIATQFVRNTGSVGGNLVMAQKKHFPSDIATILLAAGSFVNIITNTMHEKLSLEEFLERPPLDSESVLASVKIPYWEPIKNESSEKDCNLLFETYRAASRPLGNDLPYLNAAFLAEVCCWKSSGVIFLNKCVLAFGAYGTKYSIRARKVEEFLTGKTLTLDVLYDSIKLVAASVVPEDGTTSPAYRSSLAVGFLFDFLGPLVDNDTKISTHWLDDYGSASMFTADQIKQKYHQLDPVQVPTLLSSSTHVIPETKEYHPVGEPVKKSEAALQASGEAIYVDDIPSPINCLYGAFVYSTKPFAKVKGIEFKSKSLPDGVATLISFKDIPKGGENIGSRTIFGAETLFADEITRYAGERLALVVADTQKHADVASSLVTVDYEMENLEPPILTVEEAVKRSSFFEVPPFFYPKHVGDISKGMAKADHKILSAKINLGSQYYFYMENQSALAVPDEDNCLVIYSSSQCPEFSHGTIARCLGLPEHNVRVITRRVGGGFGGKAIKSMPVATACALAAHNLRRPVRMYLNRKTDMIMAGGRHPMEITYSVGFKSSGKITGLQLDILINAGISPDISPAMPHNMMGALKKYDWGALSFDIKICKTHHSSKSAMRGPGETQASFIAEAVIEHVASTLSMNVDSVRSINLHTYDSLKMFYVVSSGEALEYSLTSMWDKIAMSSNLSQRTEVIKEFNRCNVWQKRGISRVPVVHEVLVRPTPGKVGILGDGSVVVEVGGIELGQGLWTKVKQMAAFALSAIKCDGGGELLKKIRVIQSDTLSLIQGGFTSGSTTSESSCEAVRLCCNTLVERLTPLKESLQVQMGCVRWETLISQAYLEALNLSASSYFVPDLNSMQYLNYGAAVSEVEVNLLTGETTILRSDIIYDCGKSLNPAVDLGQIEGAFVQGIGFLMLEQYTTNSDGLVVADSTWSYKIPTIDTIPKQFNVELHNSGHHKSRVLSSKASGEPPLLLAASVYFAARAAIKEAREQMRSWGCVEQSTFNFQVPAIMPTVKELCGLDSVERYLEWKIGRK</sequence>
<dbReference type="PROSITE" id="PS51085">
    <property type="entry name" value="2FE2S_FER_2"/>
    <property type="match status" value="1"/>
</dbReference>
<dbReference type="PROSITE" id="PS51387">
    <property type="entry name" value="FAD_PCMH"/>
    <property type="match status" value="1"/>
</dbReference>
<evidence type="ECO:0000256" key="14">
    <source>
        <dbReference type="ARBA" id="ARBA00023002"/>
    </source>
</evidence>
<dbReference type="Pfam" id="PF00111">
    <property type="entry name" value="Fer2"/>
    <property type="match status" value="1"/>
</dbReference>
<keyword evidence="9" id="KW-0493">Microtubule</keyword>
<evidence type="ECO:0000313" key="25">
    <source>
        <dbReference type="EMBL" id="CAK7329242.1"/>
    </source>
</evidence>
<keyword evidence="15" id="KW-0408">Iron</keyword>
<dbReference type="SUPFAM" id="SSF47741">
    <property type="entry name" value="CO dehydrogenase ISP C-domain like"/>
    <property type="match status" value="1"/>
</dbReference>
<dbReference type="GO" id="GO:0005506">
    <property type="term" value="F:iron ion binding"/>
    <property type="evidence" value="ECO:0007669"/>
    <property type="project" value="InterPro"/>
</dbReference>
<dbReference type="InterPro" id="IPR016166">
    <property type="entry name" value="FAD-bd_PCMH"/>
</dbReference>
<dbReference type="GO" id="GO:0043015">
    <property type="term" value="F:gamma-tubulin binding"/>
    <property type="evidence" value="ECO:0007669"/>
    <property type="project" value="InterPro"/>
</dbReference>
<dbReference type="GO" id="GO:0009688">
    <property type="term" value="P:abscisic acid biosynthetic process"/>
    <property type="evidence" value="ECO:0007669"/>
    <property type="project" value="UniProtKB-KW"/>
</dbReference>
<dbReference type="SMART" id="SM01008">
    <property type="entry name" value="Ald_Xan_dh_C"/>
    <property type="match status" value="1"/>
</dbReference>
<evidence type="ECO:0000256" key="4">
    <source>
        <dbReference type="ARBA" id="ARBA00006849"/>
    </source>
</evidence>
<dbReference type="SUPFAM" id="SSF56003">
    <property type="entry name" value="Molybdenum cofactor-binding domain"/>
    <property type="match status" value="1"/>
</dbReference>
<dbReference type="Pfam" id="PF00941">
    <property type="entry name" value="FAD_binding_5"/>
    <property type="match status" value="1"/>
</dbReference>
<evidence type="ECO:0000256" key="9">
    <source>
        <dbReference type="ARBA" id="ARBA00022701"/>
    </source>
</evidence>
<dbReference type="Gene3D" id="3.30.365.10">
    <property type="entry name" value="Aldehyde oxidase/xanthine dehydrogenase, molybdopterin binding domain"/>
    <property type="match status" value="4"/>
</dbReference>
<dbReference type="InterPro" id="IPR036010">
    <property type="entry name" value="2Fe-2S_ferredoxin-like_sf"/>
</dbReference>
<keyword evidence="10" id="KW-0001">2Fe-2S</keyword>
<dbReference type="GO" id="GO:0005874">
    <property type="term" value="C:microtubule"/>
    <property type="evidence" value="ECO:0007669"/>
    <property type="project" value="UniProtKB-KW"/>
</dbReference>
<evidence type="ECO:0000256" key="13">
    <source>
        <dbReference type="ARBA" id="ARBA00022865"/>
    </source>
</evidence>
<comment type="subcellular location">
    <subcellularLocation>
        <location evidence="3">Cytoplasm</location>
        <location evidence="3">Cytoskeleton</location>
    </subcellularLocation>
</comment>
<keyword evidence="19" id="KW-0206">Cytoskeleton</keyword>
<dbReference type="SUPFAM" id="SSF54665">
    <property type="entry name" value="CO dehydrogenase molybdoprotein N-domain-like"/>
    <property type="match status" value="1"/>
</dbReference>
<evidence type="ECO:0000259" key="23">
    <source>
        <dbReference type="PROSITE" id="PS51085"/>
    </source>
</evidence>
<keyword evidence="26" id="KW-1185">Reference proteome</keyword>
<evidence type="ECO:0000256" key="2">
    <source>
        <dbReference type="ARBA" id="ARBA00001974"/>
    </source>
</evidence>
<reference evidence="25 26" key="1">
    <citation type="submission" date="2024-01" db="EMBL/GenBank/DDBJ databases">
        <authorList>
            <person name="Waweru B."/>
        </authorList>
    </citation>
    <scope>NUCLEOTIDE SEQUENCE [LARGE SCALE GENOMIC DNA]</scope>
</reference>
<evidence type="ECO:0000256" key="10">
    <source>
        <dbReference type="ARBA" id="ARBA00022714"/>
    </source>
</evidence>
<dbReference type="Pfam" id="PF03450">
    <property type="entry name" value="CO_deh_flav_C"/>
    <property type="match status" value="1"/>
</dbReference>
<protein>
    <recommendedName>
        <fullName evidence="21">indole-3-acetaldehyde oxidase</fullName>
        <ecNumber evidence="21">1.2.3.7</ecNumber>
    </recommendedName>
</protein>
<dbReference type="InterPro" id="IPR016208">
    <property type="entry name" value="Ald_Oxase/xanthine_DH-like"/>
</dbReference>
<organism evidence="25 26">
    <name type="scientific">Dovyalis caffra</name>
    <dbReference type="NCBI Taxonomy" id="77055"/>
    <lineage>
        <taxon>Eukaryota</taxon>
        <taxon>Viridiplantae</taxon>
        <taxon>Streptophyta</taxon>
        <taxon>Embryophyta</taxon>
        <taxon>Tracheophyta</taxon>
        <taxon>Spermatophyta</taxon>
        <taxon>Magnoliopsida</taxon>
        <taxon>eudicotyledons</taxon>
        <taxon>Gunneridae</taxon>
        <taxon>Pentapetalae</taxon>
        <taxon>rosids</taxon>
        <taxon>fabids</taxon>
        <taxon>Malpighiales</taxon>
        <taxon>Salicaceae</taxon>
        <taxon>Flacourtieae</taxon>
        <taxon>Dovyalis</taxon>
    </lineage>
</organism>
<dbReference type="FunFam" id="3.10.20.30:FF:000012">
    <property type="entry name" value="Xanthine dehydrogenase/oxidase"/>
    <property type="match status" value="1"/>
</dbReference>
<feature type="region of interest" description="Disordered" evidence="22">
    <location>
        <begin position="1171"/>
        <end position="1192"/>
    </location>
</feature>
<dbReference type="PANTHER" id="PTHR11908">
    <property type="entry name" value="XANTHINE DEHYDROGENASE"/>
    <property type="match status" value="1"/>
</dbReference>
<dbReference type="InterPro" id="IPR036884">
    <property type="entry name" value="2Fe-2S-bd_dom_sf"/>
</dbReference>
<evidence type="ECO:0000256" key="7">
    <source>
        <dbReference type="ARBA" id="ARBA00022505"/>
    </source>
</evidence>
<dbReference type="Pfam" id="PF01315">
    <property type="entry name" value="Ald_Xan_dh_C"/>
    <property type="match status" value="1"/>
</dbReference>
<dbReference type="SUPFAM" id="SSF54292">
    <property type="entry name" value="2Fe-2S ferredoxin-like"/>
    <property type="match status" value="1"/>
</dbReference>
<evidence type="ECO:0000256" key="22">
    <source>
        <dbReference type="SAM" id="MobiDB-lite"/>
    </source>
</evidence>
<evidence type="ECO:0000256" key="5">
    <source>
        <dbReference type="ARBA" id="ARBA00010337"/>
    </source>
</evidence>
<evidence type="ECO:0000256" key="15">
    <source>
        <dbReference type="ARBA" id="ARBA00023004"/>
    </source>
</evidence>
<dbReference type="Gene3D" id="3.30.43.10">
    <property type="entry name" value="Uridine Diphospho-n-acetylenolpyruvylglucosamine Reductase, domain 2"/>
    <property type="match status" value="1"/>
</dbReference>
<dbReference type="InterPro" id="IPR036683">
    <property type="entry name" value="CO_DH_flav_C_dom_sf"/>
</dbReference>
<feature type="region of interest" description="Disordered" evidence="22">
    <location>
        <begin position="28"/>
        <end position="57"/>
    </location>
</feature>
<evidence type="ECO:0000256" key="3">
    <source>
        <dbReference type="ARBA" id="ARBA00004245"/>
    </source>
</evidence>
<dbReference type="Gene3D" id="3.10.20.30">
    <property type="match status" value="1"/>
</dbReference>
<dbReference type="InterPro" id="IPR037165">
    <property type="entry name" value="AldOxase/xan_DH_Mopterin-bd_sf"/>
</dbReference>
<dbReference type="InterPro" id="IPR046867">
    <property type="entry name" value="AldOxase/xan_DH_MoCoBD2"/>
</dbReference>
<evidence type="ECO:0000256" key="19">
    <source>
        <dbReference type="ARBA" id="ARBA00023212"/>
    </source>
</evidence>
<dbReference type="InterPro" id="IPR042241">
    <property type="entry name" value="GCP_C_sf"/>
</dbReference>
<dbReference type="FunFam" id="3.30.365.10:FF:000001">
    <property type="entry name" value="Xanthine dehydrogenase oxidase"/>
    <property type="match status" value="1"/>
</dbReference>
<dbReference type="InterPro" id="IPR041470">
    <property type="entry name" value="GCP_N"/>
</dbReference>
<dbReference type="SUPFAM" id="SSF55447">
    <property type="entry name" value="CO dehydrogenase flavoprotein C-terminal domain-like"/>
    <property type="match status" value="1"/>
</dbReference>
<evidence type="ECO:0000313" key="26">
    <source>
        <dbReference type="Proteomes" id="UP001314170"/>
    </source>
</evidence>
<keyword evidence="16" id="KW-0411">Iron-sulfur</keyword>
<keyword evidence="6" id="KW-0963">Cytoplasm</keyword>
<dbReference type="InterPro" id="IPR008274">
    <property type="entry name" value="AldOxase/xan_DH_MoCoBD1"/>
</dbReference>
<evidence type="ECO:0000256" key="11">
    <source>
        <dbReference type="ARBA" id="ARBA00022723"/>
    </source>
</evidence>
<dbReference type="InterPro" id="IPR005107">
    <property type="entry name" value="CO_DH_flav_C"/>
</dbReference>
<evidence type="ECO:0000256" key="18">
    <source>
        <dbReference type="ARBA" id="ARBA00023070"/>
    </source>
</evidence>
<dbReference type="Pfam" id="PF02738">
    <property type="entry name" value="MoCoBD_1"/>
    <property type="match status" value="1"/>
</dbReference>
<dbReference type="EC" id="1.2.3.7" evidence="21"/>
<dbReference type="Proteomes" id="UP001314170">
    <property type="component" value="Unassembled WGS sequence"/>
</dbReference>
<dbReference type="InterPro" id="IPR036856">
    <property type="entry name" value="Ald_Oxase/Xan_DH_a/b_sf"/>
</dbReference>
<dbReference type="SUPFAM" id="SSF56176">
    <property type="entry name" value="FAD-binding/transporter-associated domain-like"/>
    <property type="match status" value="1"/>
</dbReference>
<dbReference type="Pfam" id="PF20256">
    <property type="entry name" value="MoCoBD_2"/>
    <property type="match status" value="1"/>
</dbReference>
<dbReference type="GO" id="GO:0050302">
    <property type="term" value="F:indole-3-acetaldehyde oxidase activity"/>
    <property type="evidence" value="ECO:0007669"/>
    <property type="project" value="UniProtKB-EC"/>
</dbReference>
<dbReference type="InterPro" id="IPR040457">
    <property type="entry name" value="GCP_C"/>
</dbReference>
<comment type="cofactor">
    <cofactor evidence="2">
        <name>FAD</name>
        <dbReference type="ChEBI" id="CHEBI:57692"/>
    </cofactor>
</comment>
<keyword evidence="8" id="KW-0285">Flavoprotein</keyword>
<dbReference type="InterPro" id="IPR016169">
    <property type="entry name" value="FAD-bd_PCMH_sub2"/>
</dbReference>